<proteinExistence type="predicted"/>
<sequence length="116" mass="12835">MIHILVLTKDPCEKAVFAKRVQSALNTLCSVKPGLTTNIYVKDINIQVTSVVHKTGDAIGDIHLQPDYYIDDSGVSLSDILSDLCRGAERLKGVVDVVSVVKNRDHYAKHEAYNRI</sequence>
<name>A0A8S5P829_9CAUD</name>
<protein>
    <submittedName>
        <fullName evidence="1">Uncharacterized protein</fullName>
    </submittedName>
</protein>
<evidence type="ECO:0000313" key="1">
    <source>
        <dbReference type="EMBL" id="DAE02577.1"/>
    </source>
</evidence>
<dbReference type="EMBL" id="BK015347">
    <property type="protein sequence ID" value="DAE02577.1"/>
    <property type="molecule type" value="Genomic_DNA"/>
</dbReference>
<organism evidence="1">
    <name type="scientific">Siphoviridae sp. ctmYS12</name>
    <dbReference type="NCBI Taxonomy" id="2825652"/>
    <lineage>
        <taxon>Viruses</taxon>
        <taxon>Duplodnaviria</taxon>
        <taxon>Heunggongvirae</taxon>
        <taxon>Uroviricota</taxon>
        <taxon>Caudoviricetes</taxon>
    </lineage>
</organism>
<reference evidence="1" key="1">
    <citation type="journal article" date="2021" name="Proc. Natl. Acad. Sci. U.S.A.">
        <title>A Catalog of Tens of Thousands of Viruses from Human Metagenomes Reveals Hidden Associations with Chronic Diseases.</title>
        <authorList>
            <person name="Tisza M.J."/>
            <person name="Buck C.B."/>
        </authorList>
    </citation>
    <scope>NUCLEOTIDE SEQUENCE</scope>
    <source>
        <strain evidence="1">CtmYS12</strain>
    </source>
</reference>
<accession>A0A8S5P829</accession>